<comment type="caution">
    <text evidence="1">The sequence shown here is derived from an EMBL/GenBank/DDBJ whole genome shotgun (WGS) entry which is preliminary data.</text>
</comment>
<proteinExistence type="predicted"/>
<name>A0ABQ5T9Z9_9CAUL</name>
<evidence type="ECO:0000313" key="2">
    <source>
        <dbReference type="Proteomes" id="UP001143509"/>
    </source>
</evidence>
<protein>
    <submittedName>
        <fullName evidence="1">Uncharacterized protein</fullName>
    </submittedName>
</protein>
<dbReference type="EMBL" id="BSFD01000010">
    <property type="protein sequence ID" value="GLK49642.1"/>
    <property type="molecule type" value="Genomic_DNA"/>
</dbReference>
<accession>A0ABQ5T9Z9</accession>
<organism evidence="1 2">
    <name type="scientific">Brevundimonas intermedia</name>
    <dbReference type="NCBI Taxonomy" id="74315"/>
    <lineage>
        <taxon>Bacteria</taxon>
        <taxon>Pseudomonadati</taxon>
        <taxon>Pseudomonadota</taxon>
        <taxon>Alphaproteobacteria</taxon>
        <taxon>Caulobacterales</taxon>
        <taxon>Caulobacteraceae</taxon>
        <taxon>Brevundimonas</taxon>
    </lineage>
</organism>
<sequence>MNARQHTLLARLLIDACGGVDACCKPITRVERSALYAYRDYEKPAFMPADVIEALEKKCGNPVYSGFLFEMAKESSRADAIACVGASADQVHISAFRLWEAAKDALADGDLSEIEKRELASGLQKLEDAARTFRTSLDADQLAEGEPT</sequence>
<gene>
    <name evidence="1" type="ORF">GCM10017620_26150</name>
</gene>
<dbReference type="Proteomes" id="UP001143509">
    <property type="component" value="Unassembled WGS sequence"/>
</dbReference>
<reference evidence="1" key="1">
    <citation type="journal article" date="2014" name="Int. J. Syst. Evol. Microbiol.">
        <title>Complete genome of a new Firmicutes species belonging to the dominant human colonic microbiota ('Ruminococcus bicirculans') reveals two chromosomes and a selective capacity to utilize plant glucans.</title>
        <authorList>
            <consortium name="NISC Comparative Sequencing Program"/>
            <person name="Wegmann U."/>
            <person name="Louis P."/>
            <person name="Goesmann A."/>
            <person name="Henrissat B."/>
            <person name="Duncan S.H."/>
            <person name="Flint H.J."/>
        </authorList>
    </citation>
    <scope>NUCLEOTIDE SEQUENCE</scope>
    <source>
        <strain evidence="1">VKM B-1499</strain>
    </source>
</reference>
<dbReference type="RefSeq" id="WP_271165831.1">
    <property type="nucleotide sequence ID" value="NZ_BSFD01000010.1"/>
</dbReference>
<keyword evidence="2" id="KW-1185">Reference proteome</keyword>
<evidence type="ECO:0000313" key="1">
    <source>
        <dbReference type="EMBL" id="GLK49642.1"/>
    </source>
</evidence>
<reference evidence="1" key="2">
    <citation type="submission" date="2023-01" db="EMBL/GenBank/DDBJ databases">
        <authorList>
            <person name="Sun Q."/>
            <person name="Evtushenko L."/>
        </authorList>
    </citation>
    <scope>NUCLEOTIDE SEQUENCE</scope>
    <source>
        <strain evidence="1">VKM B-1499</strain>
    </source>
</reference>